<dbReference type="Gene3D" id="3.40.50.2000">
    <property type="entry name" value="Glycogen Phosphorylase B"/>
    <property type="match status" value="2"/>
</dbReference>
<name>A0ABT9PN11_9HYPH</name>
<dbReference type="EMBL" id="JAUSRF010000002">
    <property type="protein sequence ID" value="MDP9835856.1"/>
    <property type="molecule type" value="Genomic_DNA"/>
</dbReference>
<dbReference type="PANTHER" id="PTHR12526">
    <property type="entry name" value="GLYCOSYLTRANSFERASE"/>
    <property type="match status" value="1"/>
</dbReference>
<reference evidence="1 2" key="1">
    <citation type="submission" date="2023-07" db="EMBL/GenBank/DDBJ databases">
        <title>Sorghum-associated microbial communities from plants grown in Nebraska, USA.</title>
        <authorList>
            <person name="Schachtman D."/>
        </authorList>
    </citation>
    <scope>NUCLEOTIDE SEQUENCE [LARGE SCALE GENOMIC DNA]</scope>
    <source>
        <strain evidence="1 2">DS1307</strain>
    </source>
</reference>
<keyword evidence="2" id="KW-1185">Reference proteome</keyword>
<comment type="caution">
    <text evidence="1">The sequence shown here is derived from an EMBL/GenBank/DDBJ whole genome shotgun (WGS) entry which is preliminary data.</text>
</comment>
<accession>A0ABT9PN11</accession>
<organism evidence="1 2">
    <name type="scientific">Neorhizobium huautlense</name>
    <dbReference type="NCBI Taxonomy" id="67774"/>
    <lineage>
        <taxon>Bacteria</taxon>
        <taxon>Pseudomonadati</taxon>
        <taxon>Pseudomonadota</taxon>
        <taxon>Alphaproteobacteria</taxon>
        <taxon>Hyphomicrobiales</taxon>
        <taxon>Rhizobiaceae</taxon>
        <taxon>Rhizobium/Agrobacterium group</taxon>
        <taxon>Neorhizobium</taxon>
    </lineage>
</organism>
<sequence>MSILSFVRSLFSAAGAAKTTSGGRSRIWVIGPMPQPLNGQTNYNRHIVAEFEKHAPVTVLPTGGSGAEKIAAAFVLPLIVLFSIPRTDHVYTSPPGQNGLWLFMGCLAALRLKRLDHFIHHHSFRPINLGPTRSARALVAVSGPYQRHVFLSEKMRDRYADLYFSPELKARSFVLPNAYLFFEEKPAGAVRSGPITMGHLSVLTREKGVDYLIALAERIFAKRDDFRFVLAGPVRDESLREEILAFCQKYPDRAEYLGPVYDDAKDAFYQRLDMFALPSRLIDEADPLVILEAYGYGCDILASSTGCIPERLRTSDRLMSFDLDRDTALLDSAITDLAANRQAIAEAGRAHIAAMHRRSVAQANIFFGALDIDTPADADAAFTTSTGFLPGAAGKA</sequence>
<dbReference type="SUPFAM" id="SSF53756">
    <property type="entry name" value="UDP-Glycosyltransferase/glycogen phosphorylase"/>
    <property type="match status" value="1"/>
</dbReference>
<evidence type="ECO:0000313" key="2">
    <source>
        <dbReference type="Proteomes" id="UP001241472"/>
    </source>
</evidence>
<dbReference type="Pfam" id="PF13692">
    <property type="entry name" value="Glyco_trans_1_4"/>
    <property type="match status" value="1"/>
</dbReference>
<dbReference type="Proteomes" id="UP001241472">
    <property type="component" value="Unassembled WGS sequence"/>
</dbReference>
<protein>
    <submittedName>
        <fullName evidence="1">Glycosyltransferase involved in cell wall biosynthesis</fullName>
    </submittedName>
</protein>
<evidence type="ECO:0000313" key="1">
    <source>
        <dbReference type="EMBL" id="MDP9835856.1"/>
    </source>
</evidence>
<proteinExistence type="predicted"/>
<dbReference type="CDD" id="cd03801">
    <property type="entry name" value="GT4_PimA-like"/>
    <property type="match status" value="1"/>
</dbReference>
<gene>
    <name evidence="1" type="ORF">J2T09_000598</name>
</gene>
<dbReference type="RefSeq" id="WP_306830925.1">
    <property type="nucleotide sequence ID" value="NZ_JAUSRF010000002.1"/>
</dbReference>